<organism evidence="2 3">
    <name type="scientific">Oryza meyeriana var. granulata</name>
    <dbReference type="NCBI Taxonomy" id="110450"/>
    <lineage>
        <taxon>Eukaryota</taxon>
        <taxon>Viridiplantae</taxon>
        <taxon>Streptophyta</taxon>
        <taxon>Embryophyta</taxon>
        <taxon>Tracheophyta</taxon>
        <taxon>Spermatophyta</taxon>
        <taxon>Magnoliopsida</taxon>
        <taxon>Liliopsida</taxon>
        <taxon>Poales</taxon>
        <taxon>Poaceae</taxon>
        <taxon>BOP clade</taxon>
        <taxon>Oryzoideae</taxon>
        <taxon>Oryzeae</taxon>
        <taxon>Oryzinae</taxon>
        <taxon>Oryza</taxon>
        <taxon>Oryza meyeriana</taxon>
    </lineage>
</organism>
<gene>
    <name evidence="2" type="ORF">E2562_007316</name>
</gene>
<evidence type="ECO:0000313" key="3">
    <source>
        <dbReference type="Proteomes" id="UP000479710"/>
    </source>
</evidence>
<dbReference type="EMBL" id="SPHZ02000007">
    <property type="protein sequence ID" value="KAF0905513.1"/>
    <property type="molecule type" value="Genomic_DNA"/>
</dbReference>
<reference evidence="2 3" key="1">
    <citation type="submission" date="2019-11" db="EMBL/GenBank/DDBJ databases">
        <title>Whole genome sequence of Oryza granulata.</title>
        <authorList>
            <person name="Li W."/>
        </authorList>
    </citation>
    <scope>NUCLEOTIDE SEQUENCE [LARGE SCALE GENOMIC DNA]</scope>
    <source>
        <strain evidence="3">cv. Menghai</strain>
        <tissue evidence="2">Leaf</tissue>
    </source>
</reference>
<comment type="caution">
    <text evidence="2">The sequence shown here is derived from an EMBL/GenBank/DDBJ whole genome shotgun (WGS) entry which is preliminary data.</text>
</comment>
<keyword evidence="1" id="KW-0732">Signal</keyword>
<proteinExistence type="predicted"/>
<accession>A0A6G1D190</accession>
<feature type="signal peptide" evidence="1">
    <location>
        <begin position="1"/>
        <end position="24"/>
    </location>
</feature>
<name>A0A6G1D190_9ORYZ</name>
<feature type="chain" id="PRO_5026345521" evidence="1">
    <location>
        <begin position="25"/>
        <end position="95"/>
    </location>
</feature>
<evidence type="ECO:0000313" key="2">
    <source>
        <dbReference type="EMBL" id="KAF0905513.1"/>
    </source>
</evidence>
<evidence type="ECO:0000256" key="1">
    <source>
        <dbReference type="SAM" id="SignalP"/>
    </source>
</evidence>
<sequence length="95" mass="10584">MAAAPVTCLAVQPVVVTLFITATCMQCTSDFSNSCAKSSQIQTSSTSCKTDALAPTECISFSRNEQAYTSSYRIWDLDWEDQTWVNSLKRRIYPL</sequence>
<protein>
    <submittedName>
        <fullName evidence="2">Uncharacterized protein</fullName>
    </submittedName>
</protein>
<dbReference type="AlphaFoldDB" id="A0A6G1D190"/>
<dbReference type="Proteomes" id="UP000479710">
    <property type="component" value="Unassembled WGS sequence"/>
</dbReference>
<keyword evidence="3" id="KW-1185">Reference proteome</keyword>